<gene>
    <name evidence="3" type="ORF">BGX16_2151</name>
</gene>
<dbReference type="InterPro" id="IPR038461">
    <property type="entry name" value="Schlafen_AlbA_2_dom_sf"/>
</dbReference>
<comment type="caution">
    <text evidence="3">The sequence shown here is derived from an EMBL/GenBank/DDBJ whole genome shotgun (WGS) entry which is preliminary data.</text>
</comment>
<dbReference type="PANTHER" id="PTHR30595:SF6">
    <property type="entry name" value="SCHLAFEN ALBA-2 DOMAIN-CONTAINING PROTEIN"/>
    <property type="match status" value="1"/>
</dbReference>
<dbReference type="InterPro" id="IPR007421">
    <property type="entry name" value="Schlafen_AlbA_2_dom"/>
</dbReference>
<dbReference type="AlphaFoldDB" id="A0A2M9A8W3"/>
<dbReference type="Pfam" id="PF13749">
    <property type="entry name" value="HATPase_c_4"/>
    <property type="match status" value="1"/>
</dbReference>
<keyword evidence="4" id="KW-1185">Reference proteome</keyword>
<sequence>MIIQKRENQDVEFKQSWRDEYLKWICAFANTEGGILYIGVNDIGEVCGVADSHRLSEDIPNKIKHTMGLVCDIKLLNEGNKDYFKISVEKYPFPVSYHGKYYKRSGSTLQELSGIELDKMILSVQGRTWDSIPVPNVQIEDLENDAFRLFRTKAADSGRLDKESLSVTNGTLIKNLHLTENEMLNRAAVLAFHPDPEQWVTGAYIKVAFFENEADILYQDEIHGPLLLQVEKTMELIYTKYMKALISYDDIYRKETFFFPRAAFRELLLNAVIHKDYLSTTPIQIRIYKDKIRLWNDGNLPKEVPLENLYKEHVSKPTNPNLANIFFKCGMVESWGRGFEKIAAYCAEEKAKLPEIDLSLGGVTARCFASDAYLELLGRHSEKVPRKFLESSLKVPRNCPEKAQKTYIAIAQNPQVTSKKLSEELKISDRAVRKHIKELKAAGLIERIGSDRAGHWRIIAAEND</sequence>
<accession>A0A2M9A8W3</accession>
<keyword evidence="3" id="KW-0547">Nucleotide-binding</keyword>
<dbReference type="InterPro" id="IPR038475">
    <property type="entry name" value="RecG_C_sf"/>
</dbReference>
<dbReference type="CDD" id="cd00090">
    <property type="entry name" value="HTH_ARSR"/>
    <property type="match status" value="1"/>
</dbReference>
<protein>
    <submittedName>
        <fullName evidence="3">ATP-dependent DNA helicase RecG</fullName>
    </submittedName>
</protein>
<dbReference type="Pfam" id="PF08279">
    <property type="entry name" value="HTH_11"/>
    <property type="match status" value="1"/>
</dbReference>
<feature type="domain" description="Helix-turn-helix type 11" evidence="2">
    <location>
        <begin position="411"/>
        <end position="446"/>
    </location>
</feature>
<dbReference type="InterPro" id="IPR036390">
    <property type="entry name" value="WH_DNA-bd_sf"/>
</dbReference>
<dbReference type="InterPro" id="IPR036388">
    <property type="entry name" value="WH-like_DNA-bd_sf"/>
</dbReference>
<evidence type="ECO:0000259" key="1">
    <source>
        <dbReference type="Pfam" id="PF04326"/>
    </source>
</evidence>
<proteinExistence type="predicted"/>
<name>A0A2M9A8W3_9BACT</name>
<dbReference type="Gene3D" id="1.10.10.10">
    <property type="entry name" value="Winged helix-like DNA-binding domain superfamily/Winged helix DNA-binding domain"/>
    <property type="match status" value="1"/>
</dbReference>
<dbReference type="EMBL" id="PGEX01000001">
    <property type="protein sequence ID" value="PJJ42134.1"/>
    <property type="molecule type" value="Genomic_DNA"/>
</dbReference>
<evidence type="ECO:0000259" key="2">
    <source>
        <dbReference type="Pfam" id="PF08279"/>
    </source>
</evidence>
<dbReference type="InterPro" id="IPR011991">
    <property type="entry name" value="ArsR-like_HTH"/>
</dbReference>
<reference evidence="3 4" key="1">
    <citation type="submission" date="2017-11" db="EMBL/GenBank/DDBJ databases">
        <title>Animal gut microbial communities from fecal samples from Wisconsin, USA.</title>
        <authorList>
            <person name="Neumann A."/>
        </authorList>
    </citation>
    <scope>NUCLEOTIDE SEQUENCE [LARGE SCALE GENOMIC DNA]</scope>
    <source>
        <strain evidence="3 4">UWS3</strain>
    </source>
</reference>
<dbReference type="GO" id="GO:0004386">
    <property type="term" value="F:helicase activity"/>
    <property type="evidence" value="ECO:0007669"/>
    <property type="project" value="UniProtKB-KW"/>
</dbReference>
<dbReference type="GO" id="GO:0006355">
    <property type="term" value="P:regulation of DNA-templated transcription"/>
    <property type="evidence" value="ECO:0007669"/>
    <property type="project" value="UniProtKB-ARBA"/>
</dbReference>
<dbReference type="Pfam" id="PF04326">
    <property type="entry name" value="SLFN_AlbA_2"/>
    <property type="match status" value="1"/>
</dbReference>
<dbReference type="Proteomes" id="UP000231134">
    <property type="component" value="Unassembled WGS sequence"/>
</dbReference>
<dbReference type="RefSeq" id="WP_198514910.1">
    <property type="nucleotide sequence ID" value="NZ_PGEX01000001.1"/>
</dbReference>
<feature type="domain" description="Schlafen AlbA-2" evidence="1">
    <location>
        <begin position="7"/>
        <end position="112"/>
    </location>
</feature>
<keyword evidence="3" id="KW-0067">ATP-binding</keyword>
<keyword evidence="3" id="KW-0347">Helicase</keyword>
<dbReference type="Gene3D" id="3.30.950.30">
    <property type="entry name" value="Schlafen, AAA domain"/>
    <property type="match status" value="1"/>
</dbReference>
<dbReference type="InterPro" id="IPR013196">
    <property type="entry name" value="HTH_11"/>
</dbReference>
<dbReference type="Gene3D" id="3.30.565.60">
    <property type="match status" value="1"/>
</dbReference>
<organism evidence="3 4">
    <name type="scientific">Hallerella succinigenes</name>
    <dbReference type="NCBI Taxonomy" id="1896222"/>
    <lineage>
        <taxon>Bacteria</taxon>
        <taxon>Pseudomonadati</taxon>
        <taxon>Fibrobacterota</taxon>
        <taxon>Fibrobacteria</taxon>
        <taxon>Fibrobacterales</taxon>
        <taxon>Fibrobacteraceae</taxon>
        <taxon>Hallerella</taxon>
    </lineage>
</organism>
<keyword evidence="3" id="KW-0378">Hydrolase</keyword>
<evidence type="ECO:0000313" key="4">
    <source>
        <dbReference type="Proteomes" id="UP000231134"/>
    </source>
</evidence>
<dbReference type="SUPFAM" id="SSF46785">
    <property type="entry name" value="Winged helix' DNA-binding domain"/>
    <property type="match status" value="1"/>
</dbReference>
<dbReference type="PANTHER" id="PTHR30595">
    <property type="entry name" value="GLPR-RELATED TRANSCRIPTIONAL REPRESSOR"/>
    <property type="match status" value="1"/>
</dbReference>
<evidence type="ECO:0000313" key="3">
    <source>
        <dbReference type="EMBL" id="PJJ42134.1"/>
    </source>
</evidence>